<dbReference type="Proteomes" id="UP000187526">
    <property type="component" value="Unassembled WGS sequence"/>
</dbReference>
<keyword evidence="1 8" id="KW-0028">Amino-acid biosynthesis</keyword>
<dbReference type="InterPro" id="IPR050249">
    <property type="entry name" value="Pseudomonas-type_ThrB"/>
</dbReference>
<dbReference type="UniPathway" id="UPA00050">
    <property type="reaction ID" value="UER00064"/>
</dbReference>
<dbReference type="GO" id="GO:0009088">
    <property type="term" value="P:threonine biosynthetic process"/>
    <property type="evidence" value="ECO:0007669"/>
    <property type="project" value="UniProtKB-UniRule"/>
</dbReference>
<dbReference type="PANTHER" id="PTHR21064:SF6">
    <property type="entry name" value="AMINOGLYCOSIDE PHOSPHOTRANSFERASE DOMAIN-CONTAINING PROTEIN"/>
    <property type="match status" value="1"/>
</dbReference>
<protein>
    <recommendedName>
        <fullName evidence="8 9">Homoserine kinase</fullName>
        <shortName evidence="8">HK</shortName>
        <shortName evidence="8">HSK</shortName>
        <ecNumber evidence="8 9">2.7.1.39</ecNumber>
    </recommendedName>
</protein>
<keyword evidence="3 8" id="KW-0791">Threonine biosynthesis</keyword>
<comment type="caution">
    <text evidence="11">The sequence shown here is derived from an EMBL/GenBank/DDBJ whole genome shotgun (WGS) entry which is preliminary data.</text>
</comment>
<gene>
    <name evidence="8" type="primary">thrB</name>
    <name evidence="11" type="ORF">BJN45_01255</name>
</gene>
<evidence type="ECO:0000256" key="3">
    <source>
        <dbReference type="ARBA" id="ARBA00022697"/>
    </source>
</evidence>
<evidence type="ECO:0000256" key="2">
    <source>
        <dbReference type="ARBA" id="ARBA00022679"/>
    </source>
</evidence>
<comment type="catalytic activity">
    <reaction evidence="8">
        <text>L-homoserine + ATP = O-phospho-L-homoserine + ADP + H(+)</text>
        <dbReference type="Rhea" id="RHEA:13985"/>
        <dbReference type="ChEBI" id="CHEBI:15378"/>
        <dbReference type="ChEBI" id="CHEBI:30616"/>
        <dbReference type="ChEBI" id="CHEBI:57476"/>
        <dbReference type="ChEBI" id="CHEBI:57590"/>
        <dbReference type="ChEBI" id="CHEBI:456216"/>
        <dbReference type="EC" id="2.7.1.39"/>
    </reaction>
</comment>
<dbReference type="STRING" id="418702.BJN45_01255"/>
<dbReference type="EC" id="2.7.1.39" evidence="8 9"/>
<comment type="pathway">
    <text evidence="8">Amino-acid biosynthesis; L-threonine biosynthesis; L-threonine from L-aspartate: step 4/5.</text>
</comment>
<dbReference type="Gene3D" id="3.30.200.20">
    <property type="entry name" value="Phosphorylase Kinase, domain 1"/>
    <property type="match status" value="1"/>
</dbReference>
<dbReference type="AlphaFoldDB" id="A0A1R1IC71"/>
<dbReference type="NCBIfam" id="TIGR00938">
    <property type="entry name" value="thrB_alt"/>
    <property type="match status" value="1"/>
</dbReference>
<dbReference type="CDD" id="cd05153">
    <property type="entry name" value="HomoserineK_II"/>
    <property type="match status" value="1"/>
</dbReference>
<dbReference type="RefSeq" id="WP_076091285.1">
    <property type="nucleotide sequence ID" value="NZ_MTHD01000001.1"/>
</dbReference>
<organism evidence="11 12">
    <name type="scientific">Azonexus hydrophilus</name>
    <dbReference type="NCBI Taxonomy" id="418702"/>
    <lineage>
        <taxon>Bacteria</taxon>
        <taxon>Pseudomonadati</taxon>
        <taxon>Pseudomonadota</taxon>
        <taxon>Betaproteobacteria</taxon>
        <taxon>Rhodocyclales</taxon>
        <taxon>Azonexaceae</taxon>
        <taxon>Azonexus</taxon>
    </lineage>
</organism>
<dbReference type="Gene3D" id="3.90.1200.10">
    <property type="match status" value="1"/>
</dbReference>
<keyword evidence="12" id="KW-1185">Reference proteome</keyword>
<evidence type="ECO:0000256" key="4">
    <source>
        <dbReference type="ARBA" id="ARBA00022741"/>
    </source>
</evidence>
<evidence type="ECO:0000259" key="10">
    <source>
        <dbReference type="Pfam" id="PF01636"/>
    </source>
</evidence>
<dbReference type="SUPFAM" id="SSF56112">
    <property type="entry name" value="Protein kinase-like (PK-like)"/>
    <property type="match status" value="1"/>
</dbReference>
<reference evidence="11 12" key="1">
    <citation type="submission" date="2016-10" db="EMBL/GenBank/DDBJ databases">
        <title>Alkaliphiles isolated from bioreactors.</title>
        <authorList>
            <person name="Salah Z."/>
            <person name="Rout S.P."/>
            <person name="Humphreys P.N."/>
        </authorList>
    </citation>
    <scope>NUCLEOTIDE SEQUENCE [LARGE SCALE GENOMIC DNA]</scope>
    <source>
        <strain evidence="11 12">ZS02</strain>
    </source>
</reference>
<sequence length="308" mass="33327">MSVYTLVGRDELAAWLRPLAVGELIEHAGIAAGMQNSNYFVTTAHGRFVLTLFESIAPATLAFYLRLQAHLADAGLPCPHPYADPQGNYWRMLCGKPAALLSCLPGRAIEEPTAVHCRAIGAALARLHLAAAGLADAPANPCGAAWRQAVGSSLLAALSTDEAALLADELTFQSAQNWKALPQGVIHADLFRDNVLWDDCGQPSGLLDFYFAGTDAWLFDLAVVANDWCPDGEKLSALCGGYGEIRPLTDGERVAWPAVRRAAALRFWLLRLEARHRPRAGEVVTVKNPDDFRHLLEKFRLAPDALPG</sequence>
<dbReference type="HAMAP" id="MF_00301">
    <property type="entry name" value="Homoser_kinase_2"/>
    <property type="match status" value="1"/>
</dbReference>
<evidence type="ECO:0000256" key="1">
    <source>
        <dbReference type="ARBA" id="ARBA00022605"/>
    </source>
</evidence>
<evidence type="ECO:0000313" key="12">
    <source>
        <dbReference type="Proteomes" id="UP000187526"/>
    </source>
</evidence>
<dbReference type="PANTHER" id="PTHR21064">
    <property type="entry name" value="AMINOGLYCOSIDE PHOSPHOTRANSFERASE DOMAIN-CONTAINING PROTEIN-RELATED"/>
    <property type="match status" value="1"/>
</dbReference>
<proteinExistence type="inferred from homology"/>
<keyword evidence="4 8" id="KW-0547">Nucleotide-binding</keyword>
<evidence type="ECO:0000313" key="11">
    <source>
        <dbReference type="EMBL" id="OMG56284.1"/>
    </source>
</evidence>
<dbReference type="InterPro" id="IPR002575">
    <property type="entry name" value="Aminoglycoside_PTrfase"/>
</dbReference>
<keyword evidence="5 8" id="KW-0418">Kinase</keyword>
<evidence type="ECO:0000256" key="6">
    <source>
        <dbReference type="ARBA" id="ARBA00022840"/>
    </source>
</evidence>
<evidence type="ECO:0000256" key="5">
    <source>
        <dbReference type="ARBA" id="ARBA00022777"/>
    </source>
</evidence>
<feature type="domain" description="Aminoglycoside phosphotransferase" evidence="10">
    <location>
        <begin position="29"/>
        <end position="243"/>
    </location>
</feature>
<keyword evidence="2 8" id="KW-0808">Transferase</keyword>
<evidence type="ECO:0000256" key="8">
    <source>
        <dbReference type="HAMAP-Rule" id="MF_00301"/>
    </source>
</evidence>
<name>A0A1R1IC71_9RHOO</name>
<dbReference type="InterPro" id="IPR011009">
    <property type="entry name" value="Kinase-like_dom_sf"/>
</dbReference>
<dbReference type="InterPro" id="IPR005280">
    <property type="entry name" value="Homoserine_kinase_II"/>
</dbReference>
<dbReference type="GO" id="GO:0004413">
    <property type="term" value="F:homoserine kinase activity"/>
    <property type="evidence" value="ECO:0007669"/>
    <property type="project" value="UniProtKB-UniRule"/>
</dbReference>
<accession>A0A1R1IC71</accession>
<dbReference type="Pfam" id="PF01636">
    <property type="entry name" value="APH"/>
    <property type="match status" value="1"/>
</dbReference>
<dbReference type="OrthoDB" id="9777460at2"/>
<dbReference type="NCBIfam" id="NF003558">
    <property type="entry name" value="PRK05231.1"/>
    <property type="match status" value="1"/>
</dbReference>
<evidence type="ECO:0000256" key="7">
    <source>
        <dbReference type="ARBA" id="ARBA00038240"/>
    </source>
</evidence>
<evidence type="ECO:0000256" key="9">
    <source>
        <dbReference type="NCBIfam" id="TIGR00938"/>
    </source>
</evidence>
<dbReference type="GO" id="GO:0005524">
    <property type="term" value="F:ATP binding"/>
    <property type="evidence" value="ECO:0007669"/>
    <property type="project" value="UniProtKB-KW"/>
</dbReference>
<keyword evidence="6 8" id="KW-0067">ATP-binding</keyword>
<comment type="similarity">
    <text evidence="7 8">Belongs to the pseudomonas-type ThrB family.</text>
</comment>
<dbReference type="EMBL" id="MTHD01000001">
    <property type="protein sequence ID" value="OMG56284.1"/>
    <property type="molecule type" value="Genomic_DNA"/>
</dbReference>